<sequence>MTSQRLAALLSFSLLIGCVANGQADTPATPSPITFNLWPNTAPGETGSSAGDAATDSTGRYGEISKLSNITCPQLTVYPIADGKKTHPTVLIFPGGGYYVVTTDIEGSEIAHWLNGLGCAAAVLHYRVPDGQVPSPQRREPAFQDAQRAMSLLRSRAGEFGIDPARLGVIGFSAGGHLAARLSCSDGARTYDTVDAADKFSDRPSFTLLIYPAYLWNKASQSPAPEVQPTASTPPMFLAQTRDDDLFDVTDYAKALQKNGTPNHCIAYDSGGHGYGLRLSKDLPASHWPTEAALWIQRQTRK</sequence>
<keyword evidence="3" id="KW-0624">Polysaccharide degradation</keyword>
<proteinExistence type="predicted"/>
<dbReference type="InterPro" id="IPR050300">
    <property type="entry name" value="GDXG_lipolytic_enzyme"/>
</dbReference>
<dbReference type="InterPro" id="IPR029058">
    <property type="entry name" value="AB_hydrolase_fold"/>
</dbReference>
<dbReference type="PANTHER" id="PTHR48081:SF6">
    <property type="entry name" value="PEPTIDASE S9 PROLYL OLIGOPEPTIDASE CATALYTIC DOMAIN-CONTAINING PROTEIN"/>
    <property type="match status" value="1"/>
</dbReference>
<evidence type="ECO:0000256" key="1">
    <source>
        <dbReference type="ARBA" id="ARBA00022801"/>
    </source>
</evidence>
<dbReference type="PROSITE" id="PS51257">
    <property type="entry name" value="PROKAR_LIPOPROTEIN"/>
    <property type="match status" value="1"/>
</dbReference>
<organism evidence="3 4">
    <name type="scientific">Capsulimonas corticalis</name>
    <dbReference type="NCBI Taxonomy" id="2219043"/>
    <lineage>
        <taxon>Bacteria</taxon>
        <taxon>Bacillati</taxon>
        <taxon>Armatimonadota</taxon>
        <taxon>Armatimonadia</taxon>
        <taxon>Capsulimonadales</taxon>
        <taxon>Capsulimonadaceae</taxon>
        <taxon>Capsulimonas</taxon>
    </lineage>
</organism>
<dbReference type="AlphaFoldDB" id="A0A402CVP5"/>
<dbReference type="Proteomes" id="UP000287394">
    <property type="component" value="Chromosome"/>
</dbReference>
<name>A0A402CVP5_9BACT</name>
<keyword evidence="4" id="KW-1185">Reference proteome</keyword>
<dbReference type="SUPFAM" id="SSF53474">
    <property type="entry name" value="alpha/beta-Hydrolases"/>
    <property type="match status" value="1"/>
</dbReference>
<evidence type="ECO:0000313" key="4">
    <source>
        <dbReference type="Proteomes" id="UP000287394"/>
    </source>
</evidence>
<accession>A0A402CVP5</accession>
<dbReference type="PANTHER" id="PTHR48081">
    <property type="entry name" value="AB HYDROLASE SUPERFAMILY PROTEIN C4A8.06C"/>
    <property type="match status" value="1"/>
</dbReference>
<gene>
    <name evidence="3" type="primary">xynB_2</name>
    <name evidence="3" type="ORF">CCAX7_25260</name>
</gene>
<feature type="domain" description="BD-FAE-like" evidence="2">
    <location>
        <begin position="77"/>
        <end position="193"/>
    </location>
</feature>
<keyword evidence="3" id="KW-0119">Carbohydrate metabolism</keyword>
<dbReference type="KEGG" id="ccot:CCAX7_25260"/>
<dbReference type="GO" id="GO:0016798">
    <property type="term" value="F:hydrolase activity, acting on glycosyl bonds"/>
    <property type="evidence" value="ECO:0007669"/>
    <property type="project" value="UniProtKB-KW"/>
</dbReference>
<dbReference type="GO" id="GO:0045493">
    <property type="term" value="P:xylan catabolic process"/>
    <property type="evidence" value="ECO:0007669"/>
    <property type="project" value="UniProtKB-KW"/>
</dbReference>
<dbReference type="RefSeq" id="WP_119321427.1">
    <property type="nucleotide sequence ID" value="NZ_AP025739.1"/>
</dbReference>
<keyword evidence="3" id="KW-0326">Glycosidase</keyword>
<dbReference type="Gene3D" id="3.40.50.1820">
    <property type="entry name" value="alpha/beta hydrolase"/>
    <property type="match status" value="1"/>
</dbReference>
<dbReference type="InterPro" id="IPR049492">
    <property type="entry name" value="BD-FAE-like_dom"/>
</dbReference>
<protein>
    <submittedName>
        <fullName evidence="3">Xylanase</fullName>
    </submittedName>
</protein>
<dbReference type="EMBL" id="AP025739">
    <property type="protein sequence ID" value="BDI30475.1"/>
    <property type="molecule type" value="Genomic_DNA"/>
</dbReference>
<reference evidence="3 4" key="1">
    <citation type="journal article" date="2019" name="Int. J. Syst. Evol. Microbiol.">
        <title>Capsulimonas corticalis gen. nov., sp. nov., an aerobic capsulated bacterium, of a novel bacterial order, Capsulimonadales ord. nov., of the class Armatimonadia of the phylum Armatimonadetes.</title>
        <authorList>
            <person name="Li J."/>
            <person name="Kudo C."/>
            <person name="Tonouchi A."/>
        </authorList>
    </citation>
    <scope>NUCLEOTIDE SEQUENCE [LARGE SCALE GENOMIC DNA]</scope>
    <source>
        <strain evidence="3 4">AX-7</strain>
    </source>
</reference>
<evidence type="ECO:0000259" key="2">
    <source>
        <dbReference type="Pfam" id="PF20434"/>
    </source>
</evidence>
<keyword evidence="1 3" id="KW-0378">Hydrolase</keyword>
<dbReference type="Pfam" id="PF20434">
    <property type="entry name" value="BD-FAE"/>
    <property type="match status" value="1"/>
</dbReference>
<keyword evidence="3" id="KW-0858">Xylan degradation</keyword>
<evidence type="ECO:0000313" key="3">
    <source>
        <dbReference type="EMBL" id="BDI30475.1"/>
    </source>
</evidence>
<dbReference type="OrthoDB" id="9794725at2"/>